<name>A0A8J3EEW5_9PROT</name>
<evidence type="ECO:0000256" key="1">
    <source>
        <dbReference type="ARBA" id="ARBA00004651"/>
    </source>
</evidence>
<dbReference type="PANTHER" id="PTHR12677:SF59">
    <property type="entry name" value="GOLGI APPARATUS MEMBRANE PROTEIN TVP38-RELATED"/>
    <property type="match status" value="1"/>
</dbReference>
<feature type="transmembrane region" description="Helical" evidence="6">
    <location>
        <begin position="104"/>
        <end position="129"/>
    </location>
</feature>
<dbReference type="PANTHER" id="PTHR12677">
    <property type="entry name" value="GOLGI APPARATUS MEMBRANE PROTEIN TVP38-RELATED"/>
    <property type="match status" value="1"/>
</dbReference>
<evidence type="ECO:0000256" key="7">
    <source>
        <dbReference type="SAM" id="MobiDB-lite"/>
    </source>
</evidence>
<evidence type="ECO:0000256" key="5">
    <source>
        <dbReference type="ARBA" id="ARBA00023136"/>
    </source>
</evidence>
<comment type="subcellular location">
    <subcellularLocation>
        <location evidence="1 6">Cell membrane</location>
        <topology evidence="1 6">Multi-pass membrane protein</topology>
    </subcellularLocation>
</comment>
<feature type="domain" description="VTT" evidence="8">
    <location>
        <begin position="134"/>
        <end position="248"/>
    </location>
</feature>
<feature type="compositionally biased region" description="Low complexity" evidence="7">
    <location>
        <begin position="19"/>
        <end position="42"/>
    </location>
</feature>
<evidence type="ECO:0000313" key="10">
    <source>
        <dbReference type="Proteomes" id="UP000597507"/>
    </source>
</evidence>
<evidence type="ECO:0000256" key="2">
    <source>
        <dbReference type="ARBA" id="ARBA00022475"/>
    </source>
</evidence>
<dbReference type="InterPro" id="IPR032816">
    <property type="entry name" value="VTT_dom"/>
</dbReference>
<evidence type="ECO:0000256" key="4">
    <source>
        <dbReference type="ARBA" id="ARBA00022989"/>
    </source>
</evidence>
<protein>
    <recommendedName>
        <fullName evidence="6">TVP38/TMEM64 family membrane protein</fullName>
    </recommendedName>
</protein>
<gene>
    <name evidence="9" type="ORF">GCM10010964_37720</name>
</gene>
<dbReference type="Proteomes" id="UP000597507">
    <property type="component" value="Unassembled WGS sequence"/>
</dbReference>
<keyword evidence="2 6" id="KW-1003">Cell membrane</keyword>
<evidence type="ECO:0000259" key="8">
    <source>
        <dbReference type="Pfam" id="PF09335"/>
    </source>
</evidence>
<feature type="region of interest" description="Disordered" evidence="7">
    <location>
        <begin position="19"/>
        <end position="58"/>
    </location>
</feature>
<keyword evidence="4 6" id="KW-1133">Transmembrane helix</keyword>
<dbReference type="EMBL" id="BMKS01000015">
    <property type="protein sequence ID" value="GGG46844.1"/>
    <property type="molecule type" value="Genomic_DNA"/>
</dbReference>
<evidence type="ECO:0000256" key="3">
    <source>
        <dbReference type="ARBA" id="ARBA00022692"/>
    </source>
</evidence>
<dbReference type="GO" id="GO:0005886">
    <property type="term" value="C:plasma membrane"/>
    <property type="evidence" value="ECO:0007669"/>
    <property type="project" value="UniProtKB-SubCell"/>
</dbReference>
<proteinExistence type="inferred from homology"/>
<evidence type="ECO:0000256" key="6">
    <source>
        <dbReference type="RuleBase" id="RU366058"/>
    </source>
</evidence>
<comment type="similarity">
    <text evidence="6">Belongs to the TVP38/TMEM64 family.</text>
</comment>
<comment type="caution">
    <text evidence="9">The sequence shown here is derived from an EMBL/GenBank/DDBJ whole genome shotgun (WGS) entry which is preliminary data.</text>
</comment>
<feature type="transmembrane region" description="Helical" evidence="6">
    <location>
        <begin position="70"/>
        <end position="92"/>
    </location>
</feature>
<keyword evidence="10" id="KW-1185">Reference proteome</keyword>
<keyword evidence="5 6" id="KW-0472">Membrane</keyword>
<accession>A0A8J3EEW5</accession>
<feature type="transmembrane region" description="Helical" evidence="6">
    <location>
        <begin position="228"/>
        <end position="253"/>
    </location>
</feature>
<dbReference type="AlphaFoldDB" id="A0A8J3EEW5"/>
<feature type="transmembrane region" description="Helical" evidence="6">
    <location>
        <begin position="135"/>
        <end position="155"/>
    </location>
</feature>
<sequence length="297" mass="29668">MPDPDAAAAAITAATNTPTGVAAAAPAEGRAAPPAASPAPVATGGGGPRRGPDPACRAAPGARRRLVPRLLPLGLIALALALTYAFGLHRLLSFEALARHHEALAALVAADPLAAAALYLAAYIAVVALSLPGGAVMTLAGGFLFGPWLGAGLAVSGASLGACLLFLAARSALAPLVAARAAPLLDRLRPGLERDGFFCLLSLRLVPVVPFWLLNLVPALVGMRLLPYAAATVLGIVPGAAVYAGIGAGLGGILARGETPDLSAILSPGILLPLLGLAALSLLGAWWRRRRGTEGHG</sequence>
<keyword evidence="3 6" id="KW-0812">Transmembrane</keyword>
<dbReference type="Pfam" id="PF09335">
    <property type="entry name" value="VTT_dom"/>
    <property type="match status" value="1"/>
</dbReference>
<organism evidence="9 10">
    <name type="scientific">Caldovatus sediminis</name>
    <dbReference type="NCBI Taxonomy" id="2041189"/>
    <lineage>
        <taxon>Bacteria</taxon>
        <taxon>Pseudomonadati</taxon>
        <taxon>Pseudomonadota</taxon>
        <taxon>Alphaproteobacteria</taxon>
        <taxon>Acetobacterales</taxon>
        <taxon>Roseomonadaceae</taxon>
        <taxon>Caldovatus</taxon>
    </lineage>
</organism>
<feature type="transmembrane region" description="Helical" evidence="6">
    <location>
        <begin position="201"/>
        <end position="221"/>
    </location>
</feature>
<reference evidence="9 10" key="1">
    <citation type="journal article" date="2014" name="Int. J. Syst. Evol. Microbiol.">
        <title>Complete genome sequence of Corynebacterium casei LMG S-19264T (=DSM 44701T), isolated from a smear-ripened cheese.</title>
        <authorList>
            <consortium name="US DOE Joint Genome Institute (JGI-PGF)"/>
            <person name="Walter F."/>
            <person name="Albersmeier A."/>
            <person name="Kalinowski J."/>
            <person name="Ruckert C."/>
        </authorList>
    </citation>
    <scope>NUCLEOTIDE SEQUENCE [LARGE SCALE GENOMIC DNA]</scope>
    <source>
        <strain evidence="9 10">CGMCC 1.16330</strain>
    </source>
</reference>
<feature type="transmembrane region" description="Helical" evidence="6">
    <location>
        <begin position="265"/>
        <end position="287"/>
    </location>
</feature>
<evidence type="ECO:0000313" key="9">
    <source>
        <dbReference type="EMBL" id="GGG46844.1"/>
    </source>
</evidence>
<dbReference type="InterPro" id="IPR015414">
    <property type="entry name" value="TMEM64"/>
</dbReference>